<evidence type="ECO:0000256" key="1">
    <source>
        <dbReference type="SAM" id="MobiDB-lite"/>
    </source>
</evidence>
<dbReference type="Proteomes" id="UP001596087">
    <property type="component" value="Unassembled WGS sequence"/>
</dbReference>
<comment type="caution">
    <text evidence="2">The sequence shown here is derived from an EMBL/GenBank/DDBJ whole genome shotgun (WGS) entry which is preliminary data.</text>
</comment>
<accession>A0ABW0BMV3</accession>
<feature type="region of interest" description="Disordered" evidence="1">
    <location>
        <begin position="1"/>
        <end position="48"/>
    </location>
</feature>
<dbReference type="EMBL" id="JBHSKD010000027">
    <property type="protein sequence ID" value="MFC5178704.1"/>
    <property type="molecule type" value="Genomic_DNA"/>
</dbReference>
<proteinExistence type="predicted"/>
<keyword evidence="3" id="KW-1185">Reference proteome</keyword>
<dbReference type="RefSeq" id="WP_378592406.1">
    <property type="nucleotide sequence ID" value="NZ_JBHSKD010000027.1"/>
</dbReference>
<feature type="compositionally biased region" description="Low complexity" evidence="1">
    <location>
        <begin position="1"/>
        <end position="23"/>
    </location>
</feature>
<evidence type="ECO:0000313" key="2">
    <source>
        <dbReference type="EMBL" id="MFC5178704.1"/>
    </source>
</evidence>
<organism evidence="2 3">
    <name type="scientific">Nocardioides taihuensis</name>
    <dbReference type="NCBI Taxonomy" id="1835606"/>
    <lineage>
        <taxon>Bacteria</taxon>
        <taxon>Bacillati</taxon>
        <taxon>Actinomycetota</taxon>
        <taxon>Actinomycetes</taxon>
        <taxon>Propionibacteriales</taxon>
        <taxon>Nocardioidaceae</taxon>
        <taxon>Nocardioides</taxon>
    </lineage>
</organism>
<sequence>MTTTTATAAPAPDATDLPQTAPALRPPTWPGRKPAVSASLARPPQEGR</sequence>
<gene>
    <name evidence="2" type="ORF">ACFPGP_18635</name>
</gene>
<evidence type="ECO:0000313" key="3">
    <source>
        <dbReference type="Proteomes" id="UP001596087"/>
    </source>
</evidence>
<name>A0ABW0BMV3_9ACTN</name>
<reference evidence="3" key="1">
    <citation type="journal article" date="2019" name="Int. J. Syst. Evol. Microbiol.">
        <title>The Global Catalogue of Microorganisms (GCM) 10K type strain sequencing project: providing services to taxonomists for standard genome sequencing and annotation.</title>
        <authorList>
            <consortium name="The Broad Institute Genomics Platform"/>
            <consortium name="The Broad Institute Genome Sequencing Center for Infectious Disease"/>
            <person name="Wu L."/>
            <person name="Ma J."/>
        </authorList>
    </citation>
    <scope>NUCLEOTIDE SEQUENCE [LARGE SCALE GENOMIC DNA]</scope>
    <source>
        <strain evidence="3">DFY41</strain>
    </source>
</reference>
<protein>
    <submittedName>
        <fullName evidence="2">Uncharacterized protein</fullName>
    </submittedName>
</protein>